<dbReference type="EMBL" id="PGOL01003329">
    <property type="protein sequence ID" value="PKI41679.1"/>
    <property type="molecule type" value="Genomic_DNA"/>
</dbReference>
<accession>A0A2I0ICG6</accession>
<evidence type="ECO:0000313" key="2">
    <source>
        <dbReference type="Proteomes" id="UP000233551"/>
    </source>
</evidence>
<name>A0A2I0ICG6_PUNGR</name>
<keyword evidence="2" id="KW-1185">Reference proteome</keyword>
<organism evidence="1 2">
    <name type="scientific">Punica granatum</name>
    <name type="common">Pomegranate</name>
    <dbReference type="NCBI Taxonomy" id="22663"/>
    <lineage>
        <taxon>Eukaryota</taxon>
        <taxon>Viridiplantae</taxon>
        <taxon>Streptophyta</taxon>
        <taxon>Embryophyta</taxon>
        <taxon>Tracheophyta</taxon>
        <taxon>Spermatophyta</taxon>
        <taxon>Magnoliopsida</taxon>
        <taxon>eudicotyledons</taxon>
        <taxon>Gunneridae</taxon>
        <taxon>Pentapetalae</taxon>
        <taxon>rosids</taxon>
        <taxon>malvids</taxon>
        <taxon>Myrtales</taxon>
        <taxon>Lythraceae</taxon>
        <taxon>Punica</taxon>
    </lineage>
</organism>
<reference evidence="1 2" key="1">
    <citation type="submission" date="2017-11" db="EMBL/GenBank/DDBJ databases">
        <title>De-novo sequencing of pomegranate (Punica granatum L.) genome.</title>
        <authorList>
            <person name="Akparov Z."/>
            <person name="Amiraslanov A."/>
            <person name="Hajiyeva S."/>
            <person name="Abbasov M."/>
            <person name="Kaur K."/>
            <person name="Hamwieh A."/>
            <person name="Solovyev V."/>
            <person name="Salamov A."/>
            <person name="Braich B."/>
            <person name="Kosarev P."/>
            <person name="Mahmoud A."/>
            <person name="Hajiyev E."/>
            <person name="Babayeva S."/>
            <person name="Izzatullayeva V."/>
            <person name="Mammadov A."/>
            <person name="Mammadov A."/>
            <person name="Sharifova S."/>
            <person name="Ojaghi J."/>
            <person name="Eynullazada K."/>
            <person name="Bayramov B."/>
            <person name="Abdulazimova A."/>
            <person name="Shahmuradov I."/>
        </authorList>
    </citation>
    <scope>NUCLEOTIDE SEQUENCE [LARGE SCALE GENOMIC DNA]</scope>
    <source>
        <strain evidence="2">cv. AG2017</strain>
        <tissue evidence="1">Leaf</tissue>
    </source>
</reference>
<sequence length="71" mass="7666">MWPTAEGGRQARQSQAGRRAAFVVMGDSWMAAARSSSSWKATVTGRHGNARVSSEGRQCPWFIGKKVAELG</sequence>
<evidence type="ECO:0000313" key="1">
    <source>
        <dbReference type="EMBL" id="PKI41679.1"/>
    </source>
</evidence>
<dbReference type="AlphaFoldDB" id="A0A2I0ICG6"/>
<proteinExistence type="predicted"/>
<protein>
    <submittedName>
        <fullName evidence="1">Uncharacterized protein</fullName>
    </submittedName>
</protein>
<gene>
    <name evidence="1" type="ORF">CRG98_037932</name>
</gene>
<dbReference type="Proteomes" id="UP000233551">
    <property type="component" value="Unassembled WGS sequence"/>
</dbReference>
<comment type="caution">
    <text evidence="1">The sequence shown here is derived from an EMBL/GenBank/DDBJ whole genome shotgun (WGS) entry which is preliminary data.</text>
</comment>